<dbReference type="EMBL" id="KF900975">
    <property type="protein sequence ID" value="AIF13493.1"/>
    <property type="molecule type" value="Genomic_DNA"/>
</dbReference>
<feature type="binding site" evidence="1">
    <location>
        <position position="123"/>
    </location>
    <ligand>
        <name>Mg(2+)</name>
        <dbReference type="ChEBI" id="CHEBI:18420"/>
        <label>1</label>
    </ligand>
</feature>
<feature type="binding site" evidence="1">
    <location>
        <position position="31"/>
    </location>
    <ligand>
        <name>Mg(2+)</name>
        <dbReference type="ChEBI" id="CHEBI:18420"/>
        <label>4</label>
    </ligand>
</feature>
<protein>
    <recommendedName>
        <fullName evidence="1">Thiamine-monophosphate kinase</fullName>
        <shortName evidence="1">TMP kinase</shortName>
        <shortName evidence="1">Thiamine-phosphate kinase</shortName>
        <ecNumber evidence="1">2.7.4.16</ecNumber>
    </recommendedName>
</protein>
<dbReference type="GO" id="GO:0009228">
    <property type="term" value="P:thiamine biosynthetic process"/>
    <property type="evidence" value="ECO:0007669"/>
    <property type="project" value="UniProtKB-KW"/>
</dbReference>
<dbReference type="GO" id="GO:0005524">
    <property type="term" value="F:ATP binding"/>
    <property type="evidence" value="ECO:0007669"/>
    <property type="project" value="UniProtKB-UniRule"/>
</dbReference>
<dbReference type="SUPFAM" id="SSF56042">
    <property type="entry name" value="PurM C-terminal domain-like"/>
    <property type="match status" value="1"/>
</dbReference>
<comment type="function">
    <text evidence="1">Catalyzes the ATP-dependent phosphorylation of thiamine-monophosphate (TMP) to form thiamine-pyrophosphate (TPP), the active form of vitamin B1.</text>
</comment>
<evidence type="ECO:0000313" key="4">
    <source>
        <dbReference type="EMBL" id="AIF13493.1"/>
    </source>
</evidence>
<dbReference type="Gene3D" id="3.90.650.10">
    <property type="entry name" value="PurM-like C-terminal domain"/>
    <property type="match status" value="1"/>
</dbReference>
<feature type="binding site" evidence="1">
    <location>
        <position position="213"/>
    </location>
    <ligand>
        <name>ATP</name>
        <dbReference type="ChEBI" id="CHEBI:30616"/>
    </ligand>
</feature>
<dbReference type="Pfam" id="PF00586">
    <property type="entry name" value="AIRS"/>
    <property type="match status" value="1"/>
</dbReference>
<feature type="binding site" evidence="1">
    <location>
        <position position="54"/>
    </location>
    <ligand>
        <name>substrate</name>
    </ligand>
</feature>
<feature type="binding site" evidence="1">
    <location>
        <position position="146"/>
    </location>
    <ligand>
        <name>ATP</name>
        <dbReference type="ChEBI" id="CHEBI:30616"/>
    </ligand>
</feature>
<feature type="binding site" evidence="1">
    <location>
        <position position="75"/>
    </location>
    <ligand>
        <name>Mg(2+)</name>
        <dbReference type="ChEBI" id="CHEBI:18420"/>
        <label>2</label>
    </ligand>
</feature>
<feature type="binding site" evidence="1">
    <location>
        <position position="214"/>
    </location>
    <ligand>
        <name>Mg(2+)</name>
        <dbReference type="ChEBI" id="CHEBI:18420"/>
        <label>5</label>
    </ligand>
</feature>
<evidence type="ECO:0000256" key="1">
    <source>
        <dbReference type="HAMAP-Rule" id="MF_02128"/>
    </source>
</evidence>
<feature type="binding site" evidence="1">
    <location>
        <position position="47"/>
    </location>
    <ligand>
        <name>Mg(2+)</name>
        <dbReference type="ChEBI" id="CHEBI:18420"/>
        <label>1</label>
    </ligand>
</feature>
<dbReference type="HAMAP" id="MF_02128">
    <property type="entry name" value="TMP_kinase"/>
    <property type="match status" value="1"/>
</dbReference>
<dbReference type="GO" id="GO:0000287">
    <property type="term" value="F:magnesium ion binding"/>
    <property type="evidence" value="ECO:0007669"/>
    <property type="project" value="UniProtKB-UniRule"/>
</dbReference>
<feature type="binding site" evidence="1">
    <location>
        <position position="75"/>
    </location>
    <ligand>
        <name>Mg(2+)</name>
        <dbReference type="ChEBI" id="CHEBI:18420"/>
        <label>3</label>
    </ligand>
</feature>
<feature type="binding site" evidence="1">
    <location>
        <position position="262"/>
    </location>
    <ligand>
        <name>substrate</name>
    </ligand>
</feature>
<comment type="similarity">
    <text evidence="1">Belongs to the thiamine-monophosphate kinase family.</text>
</comment>
<dbReference type="CDD" id="cd02194">
    <property type="entry name" value="ThiL"/>
    <property type="match status" value="1"/>
</dbReference>
<comment type="catalytic activity">
    <reaction evidence="1">
        <text>thiamine phosphate + ATP = thiamine diphosphate + ADP</text>
        <dbReference type="Rhea" id="RHEA:15913"/>
        <dbReference type="ChEBI" id="CHEBI:30616"/>
        <dbReference type="ChEBI" id="CHEBI:37575"/>
        <dbReference type="ChEBI" id="CHEBI:58937"/>
        <dbReference type="ChEBI" id="CHEBI:456216"/>
        <dbReference type="EC" id="2.7.4.16"/>
    </reaction>
</comment>
<accession>A0A075HHZ9</accession>
<sequence length="323" mass="35950">MSKKAMNKLSEKKIIELFQNRLGNTGFVPEDVESFKIGKKRLIVKVDTLVESTDLPPGMKMEDAARKSIVSCVSDFAAKGVKPIFGIISLTIPKRFSRPNIESLAKGFQKAAKEFRLKILGGDTNEGKELVINFSLFGVTEKIVKRKGAKTNHAVIASGPFGYTGAGLSILLKNKKCSKKFGAKAKRAVFKPNCRLMFGLKNKNYFSSSMDSSDGLSTTLNEMSSQSKKRFVITRMPSENDVLEFAASNKLNSNDLILNGGEEYEIVATTSKANLPKIKKYAKKHRMKLYEIGYVTKGKGVFYKKNGRLIRIKDKGWQHLQKS</sequence>
<dbReference type="PANTHER" id="PTHR30270">
    <property type="entry name" value="THIAMINE-MONOPHOSPHATE KINASE"/>
    <property type="match status" value="1"/>
</dbReference>
<feature type="domain" description="PurM-like N-terminal" evidence="2">
    <location>
        <begin position="36"/>
        <end position="139"/>
    </location>
</feature>
<feature type="binding site" evidence="1">
    <location>
        <position position="211"/>
    </location>
    <ligand>
        <name>Mg(2+)</name>
        <dbReference type="ChEBI" id="CHEBI:18420"/>
        <label>3</label>
    </ligand>
</feature>
<comment type="miscellaneous">
    <text evidence="1">Reaction mechanism of ThiL seems to utilize a direct, inline transfer of the gamma-phosphate of ATP to TMP rather than a phosphorylated enzyme intermediate.</text>
</comment>
<evidence type="ECO:0000259" key="3">
    <source>
        <dbReference type="Pfam" id="PF02769"/>
    </source>
</evidence>
<keyword evidence="1 4" id="KW-0418">Kinase</keyword>
<dbReference type="PANTHER" id="PTHR30270:SF0">
    <property type="entry name" value="THIAMINE-MONOPHOSPHATE KINASE"/>
    <property type="match status" value="1"/>
</dbReference>
<feature type="binding site" evidence="1">
    <location>
        <position position="75"/>
    </location>
    <ligand>
        <name>Mg(2+)</name>
        <dbReference type="ChEBI" id="CHEBI:18420"/>
        <label>4</label>
    </ligand>
</feature>
<keyword evidence="1" id="KW-0460">Magnesium</keyword>
<keyword evidence="1" id="KW-0067">ATP-binding</keyword>
<dbReference type="InterPro" id="IPR036921">
    <property type="entry name" value="PurM-like_N_sf"/>
</dbReference>
<feature type="binding site" evidence="1">
    <location>
        <begin position="122"/>
        <end position="123"/>
    </location>
    <ligand>
        <name>ATP</name>
        <dbReference type="ChEBI" id="CHEBI:30616"/>
    </ligand>
</feature>
<feature type="binding site" evidence="1">
    <location>
        <position position="31"/>
    </location>
    <ligand>
        <name>Mg(2+)</name>
        <dbReference type="ChEBI" id="CHEBI:18420"/>
        <label>3</label>
    </ligand>
</feature>
<reference evidence="4" key="1">
    <citation type="journal article" date="2014" name="Genome Biol. Evol.">
        <title>Pangenome evidence for extensive interdomain horizontal transfer affecting lineage core and shell genes in uncultured planktonic thaumarchaeota and euryarchaeota.</title>
        <authorList>
            <person name="Deschamps P."/>
            <person name="Zivanovic Y."/>
            <person name="Moreira D."/>
            <person name="Rodriguez-Valera F."/>
            <person name="Lopez-Garcia P."/>
        </authorList>
    </citation>
    <scope>NUCLEOTIDE SEQUENCE</scope>
</reference>
<organism evidence="4">
    <name type="scientific">uncultured marine thaumarchaeote KM3_62_H02</name>
    <dbReference type="NCBI Taxonomy" id="1456217"/>
    <lineage>
        <taxon>Archaea</taxon>
        <taxon>Nitrososphaerota</taxon>
        <taxon>environmental samples</taxon>
    </lineage>
</organism>
<dbReference type="SUPFAM" id="SSF55326">
    <property type="entry name" value="PurM N-terminal domain-like"/>
    <property type="match status" value="1"/>
</dbReference>
<dbReference type="EC" id="2.7.4.16" evidence="1"/>
<keyword evidence="1" id="KW-0784">Thiamine biosynthesis</keyword>
<keyword evidence="1 4" id="KW-0808">Transferase</keyword>
<feature type="binding site" evidence="1">
    <location>
        <position position="47"/>
    </location>
    <ligand>
        <name>Mg(2+)</name>
        <dbReference type="ChEBI" id="CHEBI:18420"/>
        <label>2</label>
    </ligand>
</feature>
<dbReference type="GO" id="GO:0009229">
    <property type="term" value="P:thiamine diphosphate biosynthetic process"/>
    <property type="evidence" value="ECO:0007669"/>
    <property type="project" value="UniProtKB-UniRule"/>
</dbReference>
<feature type="binding site" evidence="1">
    <location>
        <position position="317"/>
    </location>
    <ligand>
        <name>substrate</name>
    </ligand>
</feature>
<dbReference type="UniPathway" id="UPA00060">
    <property type="reaction ID" value="UER00142"/>
</dbReference>
<keyword evidence="1" id="KW-0479">Metal-binding</keyword>
<keyword evidence="1" id="KW-0547">Nucleotide-binding</keyword>
<dbReference type="InterPro" id="IPR010918">
    <property type="entry name" value="PurM-like_C_dom"/>
</dbReference>
<dbReference type="InterPro" id="IPR006283">
    <property type="entry name" value="ThiL-like"/>
</dbReference>
<dbReference type="Pfam" id="PF02769">
    <property type="entry name" value="AIRS_C"/>
    <property type="match status" value="1"/>
</dbReference>
<comment type="pathway">
    <text evidence="1">Cofactor biosynthesis; thiamine diphosphate biosynthesis; thiamine diphosphate from thiamine phosphate: step 1/1.</text>
</comment>
<dbReference type="NCBIfam" id="TIGR01379">
    <property type="entry name" value="thiL"/>
    <property type="match status" value="1"/>
</dbReference>
<dbReference type="AlphaFoldDB" id="A0A075HHZ9"/>
<evidence type="ECO:0000259" key="2">
    <source>
        <dbReference type="Pfam" id="PF00586"/>
    </source>
</evidence>
<dbReference type="Gene3D" id="3.30.1330.10">
    <property type="entry name" value="PurM-like, N-terminal domain"/>
    <property type="match status" value="1"/>
</dbReference>
<comment type="caution">
    <text evidence="1">Lacks conserved residue(s) required for the propagation of feature annotation.</text>
</comment>
<proteinExistence type="inferred from homology"/>
<gene>
    <name evidence="1 4" type="primary">thiL</name>
</gene>
<dbReference type="InterPro" id="IPR016188">
    <property type="entry name" value="PurM-like_N"/>
</dbReference>
<dbReference type="PIRSF" id="PIRSF005303">
    <property type="entry name" value="Thiam_monoph_kin"/>
    <property type="match status" value="1"/>
</dbReference>
<dbReference type="InterPro" id="IPR036676">
    <property type="entry name" value="PurM-like_C_sf"/>
</dbReference>
<feature type="domain" description="PurM-like C-terminal" evidence="3">
    <location>
        <begin position="154"/>
        <end position="301"/>
    </location>
</feature>
<name>A0A075HHZ9_9ARCH</name>
<dbReference type="GO" id="GO:0009030">
    <property type="term" value="F:thiamine-phosphate kinase activity"/>
    <property type="evidence" value="ECO:0007669"/>
    <property type="project" value="UniProtKB-UniRule"/>
</dbReference>